<gene>
    <name evidence="2" type="primary">fabG</name>
    <name evidence="2" type="ORF">CVV65_06475</name>
</gene>
<dbReference type="InterPro" id="IPR036291">
    <property type="entry name" value="NAD(P)-bd_dom_sf"/>
</dbReference>
<protein>
    <submittedName>
        <fullName evidence="2">3-oxoacyl-ACP reductase</fullName>
    </submittedName>
</protein>
<dbReference type="PANTHER" id="PTHR42760:SF36">
    <property type="entry name" value="OXIDOREDUCTASE YTKK-RELATED"/>
    <property type="match status" value="1"/>
</dbReference>
<dbReference type="EMBL" id="CP024955">
    <property type="protein sequence ID" value="ATY84633.1"/>
    <property type="molecule type" value="Genomic_DNA"/>
</dbReference>
<evidence type="ECO:0000256" key="1">
    <source>
        <dbReference type="ARBA" id="ARBA00006484"/>
    </source>
</evidence>
<sequence length="266" mass="28929">MLRDETRSEGAGLKVLVTGGIAGLGRAVAERLARRGHDVVVTYRRDRAEVGEQSDGGLKKTWSLGGVRAVQCDAGSRQQVDRWLSREHDFDCWIHAVGPFRVKRTPLADTAAGEWEELVAGNLHSAYWHARWLIPHMRGNHFGRVITFGYPQIEGGMPWEGRGAYAGAKAGLLSFTRTLAAEEAPYGITVNMVCPGDIRDPFKEGAIVDARNQAGLSTVGSTPAGRPATGEDVARVVEFLCHPDSDMVTGSVIYVTGGVQYFPFTY</sequence>
<reference evidence="3" key="1">
    <citation type="submission" date="2017-11" db="EMBL/GenBank/DDBJ databases">
        <title>Complete Genome Sequence of Kyrpidia sp. Strain EA-1, a thermophilic, hydrogen-oxidizing Bacterium, isolated from the Azores.</title>
        <authorList>
            <person name="Reiner J.E."/>
            <person name="Lapp C.J."/>
            <person name="Bunk B."/>
            <person name="Gescher J."/>
        </authorList>
    </citation>
    <scope>NUCLEOTIDE SEQUENCE [LARGE SCALE GENOMIC DNA]</scope>
    <source>
        <strain evidence="3">EA-1</strain>
    </source>
</reference>
<dbReference type="Pfam" id="PF13561">
    <property type="entry name" value="adh_short_C2"/>
    <property type="match status" value="1"/>
</dbReference>
<dbReference type="CDD" id="cd05233">
    <property type="entry name" value="SDR_c"/>
    <property type="match status" value="1"/>
</dbReference>
<evidence type="ECO:0000313" key="3">
    <source>
        <dbReference type="Proteomes" id="UP000231932"/>
    </source>
</evidence>
<organism evidence="2 3">
    <name type="scientific">Kyrpidia spormannii</name>
    <dbReference type="NCBI Taxonomy" id="2055160"/>
    <lineage>
        <taxon>Bacteria</taxon>
        <taxon>Bacillati</taxon>
        <taxon>Bacillota</taxon>
        <taxon>Bacilli</taxon>
        <taxon>Bacillales</taxon>
        <taxon>Alicyclobacillaceae</taxon>
        <taxon>Kyrpidia</taxon>
    </lineage>
</organism>
<accession>A0A2K8N5P3</accession>
<dbReference type="Proteomes" id="UP000231932">
    <property type="component" value="Chromosome"/>
</dbReference>
<dbReference type="PRINTS" id="PR00081">
    <property type="entry name" value="GDHRDH"/>
</dbReference>
<dbReference type="GO" id="GO:0016616">
    <property type="term" value="F:oxidoreductase activity, acting on the CH-OH group of donors, NAD or NADP as acceptor"/>
    <property type="evidence" value="ECO:0007669"/>
    <property type="project" value="TreeGrafter"/>
</dbReference>
<dbReference type="InterPro" id="IPR002347">
    <property type="entry name" value="SDR_fam"/>
</dbReference>
<keyword evidence="3" id="KW-1185">Reference proteome</keyword>
<dbReference type="PANTHER" id="PTHR42760">
    <property type="entry name" value="SHORT-CHAIN DEHYDROGENASES/REDUCTASES FAMILY MEMBER"/>
    <property type="match status" value="1"/>
</dbReference>
<dbReference type="GO" id="GO:0030497">
    <property type="term" value="P:fatty acid elongation"/>
    <property type="evidence" value="ECO:0007669"/>
    <property type="project" value="TreeGrafter"/>
</dbReference>
<dbReference type="KEGG" id="kyr:CVV65_06475"/>
<name>A0A2K8N5P3_9BACL</name>
<dbReference type="AlphaFoldDB" id="A0A2K8N5P3"/>
<proteinExistence type="inferred from homology"/>
<comment type="similarity">
    <text evidence="1">Belongs to the short-chain dehydrogenases/reductases (SDR) family.</text>
</comment>
<dbReference type="Gene3D" id="3.40.50.720">
    <property type="entry name" value="NAD(P)-binding Rossmann-like Domain"/>
    <property type="match status" value="1"/>
</dbReference>
<evidence type="ECO:0000313" key="2">
    <source>
        <dbReference type="EMBL" id="ATY84633.1"/>
    </source>
</evidence>
<dbReference type="SUPFAM" id="SSF51735">
    <property type="entry name" value="NAD(P)-binding Rossmann-fold domains"/>
    <property type="match status" value="1"/>
</dbReference>